<dbReference type="Gene3D" id="2.150.10.10">
    <property type="entry name" value="Serralysin-like metalloprotease, C-terminal"/>
    <property type="match status" value="4"/>
</dbReference>
<evidence type="ECO:0000256" key="9">
    <source>
        <dbReference type="ARBA" id="ARBA00023136"/>
    </source>
</evidence>
<gene>
    <name evidence="15" type="ORF">BPA30113_06408</name>
</gene>
<evidence type="ECO:0000256" key="4">
    <source>
        <dbReference type="ARBA" id="ARBA00022448"/>
    </source>
</evidence>
<comment type="subcellular location">
    <subcellularLocation>
        <location evidence="2">Cell outer membrane</location>
    </subcellularLocation>
    <subcellularLocation>
        <location evidence="1">Cell surface</location>
    </subcellularLocation>
</comment>
<keyword evidence="8" id="KW-0653">Protein transport</keyword>
<organism evidence="15 16">
    <name type="scientific">Burkholderia paludis</name>
    <dbReference type="NCBI Taxonomy" id="1506587"/>
    <lineage>
        <taxon>Bacteria</taxon>
        <taxon>Pseudomonadati</taxon>
        <taxon>Pseudomonadota</taxon>
        <taxon>Betaproteobacteria</taxon>
        <taxon>Burkholderiales</taxon>
        <taxon>Burkholderiaceae</taxon>
        <taxon>Burkholderia</taxon>
        <taxon>Burkholderia cepacia complex</taxon>
    </lineage>
</organism>
<dbReference type="Gene3D" id="3.30.1300.30">
    <property type="entry name" value="GSPII I/J protein-like"/>
    <property type="match status" value="1"/>
</dbReference>
<dbReference type="InterPro" id="IPR008640">
    <property type="entry name" value="Adhesin_Head_dom"/>
</dbReference>
<evidence type="ECO:0000256" key="8">
    <source>
        <dbReference type="ARBA" id="ARBA00022927"/>
    </source>
</evidence>
<feature type="region of interest" description="Disordered" evidence="11">
    <location>
        <begin position="495"/>
        <end position="537"/>
    </location>
</feature>
<feature type="domain" description="Trimeric autotransporter adhesin YadA-like head" evidence="13">
    <location>
        <begin position="48"/>
        <end position="74"/>
    </location>
</feature>
<feature type="compositionally biased region" description="Low complexity" evidence="11">
    <location>
        <begin position="520"/>
        <end position="537"/>
    </location>
</feature>
<evidence type="ECO:0000256" key="11">
    <source>
        <dbReference type="SAM" id="MobiDB-lite"/>
    </source>
</evidence>
<feature type="domain" description="Trimeric autotransporter adhesin YadA-like stalk" evidence="14">
    <location>
        <begin position="574"/>
        <end position="610"/>
    </location>
</feature>
<dbReference type="SUPFAM" id="SSF101967">
    <property type="entry name" value="Adhesin YadA, collagen-binding domain"/>
    <property type="match status" value="3"/>
</dbReference>
<dbReference type="EMBL" id="CABVQD010000035">
    <property type="protein sequence ID" value="VWC33064.1"/>
    <property type="molecule type" value="Genomic_DNA"/>
</dbReference>
<reference evidence="15 16" key="1">
    <citation type="submission" date="2019-09" db="EMBL/GenBank/DDBJ databases">
        <authorList>
            <person name="Depoorter E."/>
        </authorList>
    </citation>
    <scope>NUCLEOTIDE SEQUENCE [LARGE SCALE GENOMIC DNA]</scope>
    <source>
        <strain evidence="15">LMG 30113</strain>
    </source>
</reference>
<evidence type="ECO:0000259" key="13">
    <source>
        <dbReference type="Pfam" id="PF05658"/>
    </source>
</evidence>
<feature type="domain" description="Trimeric autotransporter adhesin YadA-like head" evidence="13">
    <location>
        <begin position="543"/>
        <end position="567"/>
    </location>
</feature>
<keyword evidence="10" id="KW-0998">Cell outer membrane</keyword>
<keyword evidence="5" id="KW-1134">Transmembrane beta strand</keyword>
<feature type="compositionally biased region" description="Polar residues" evidence="11">
    <location>
        <begin position="495"/>
        <end position="519"/>
    </location>
</feature>
<feature type="domain" description="Trimeric autotransporter adhesin YadA-like C-terminal membrane anchor" evidence="12">
    <location>
        <begin position="632"/>
        <end position="692"/>
    </location>
</feature>
<dbReference type="SUPFAM" id="SSF54523">
    <property type="entry name" value="Pili subunits"/>
    <property type="match status" value="1"/>
</dbReference>
<evidence type="ECO:0000259" key="14">
    <source>
        <dbReference type="Pfam" id="PF05662"/>
    </source>
</evidence>
<evidence type="ECO:0000256" key="6">
    <source>
        <dbReference type="ARBA" id="ARBA00022692"/>
    </source>
</evidence>
<feature type="domain" description="Trimeric autotransporter adhesin YadA-like head" evidence="13">
    <location>
        <begin position="515"/>
        <end position="541"/>
    </location>
</feature>
<accession>A0A6P2R9D5</accession>
<evidence type="ECO:0000256" key="1">
    <source>
        <dbReference type="ARBA" id="ARBA00004241"/>
    </source>
</evidence>
<dbReference type="AlphaFoldDB" id="A0A6P2R9D5"/>
<dbReference type="GO" id="GO:0009279">
    <property type="term" value="C:cell outer membrane"/>
    <property type="evidence" value="ECO:0007669"/>
    <property type="project" value="UniProtKB-SubCell"/>
</dbReference>
<feature type="domain" description="Trimeric autotransporter adhesin YadA-like stalk" evidence="14">
    <location>
        <begin position="2"/>
        <end position="37"/>
    </location>
</feature>
<feature type="domain" description="Trimeric autotransporter adhesin YadA-like head" evidence="13">
    <location>
        <begin position="226"/>
        <end position="248"/>
    </location>
</feature>
<feature type="domain" description="Trimeric autotransporter adhesin YadA-like head" evidence="13">
    <location>
        <begin position="384"/>
        <end position="405"/>
    </location>
</feature>
<feature type="domain" description="Trimeric autotransporter adhesin YadA-like head" evidence="13">
    <location>
        <begin position="345"/>
        <end position="371"/>
    </location>
</feature>
<dbReference type="InterPro" id="IPR011049">
    <property type="entry name" value="Serralysin-like_metalloprot_C"/>
</dbReference>
<name>A0A6P2R9D5_9BURK</name>
<keyword evidence="7" id="KW-0732">Signal</keyword>
<dbReference type="Pfam" id="PF03895">
    <property type="entry name" value="YadA_anchor"/>
    <property type="match status" value="1"/>
</dbReference>
<evidence type="ECO:0000256" key="10">
    <source>
        <dbReference type="ARBA" id="ARBA00023237"/>
    </source>
</evidence>
<proteinExistence type="inferred from homology"/>
<comment type="similarity">
    <text evidence="3">Belongs to the autotransporter-2 (AT-2) (TC 1.B.40) family.</text>
</comment>
<dbReference type="GO" id="GO:0015031">
    <property type="term" value="P:protein transport"/>
    <property type="evidence" value="ECO:0007669"/>
    <property type="project" value="UniProtKB-KW"/>
</dbReference>
<dbReference type="Pfam" id="PF05662">
    <property type="entry name" value="YadA_stalk"/>
    <property type="match status" value="4"/>
</dbReference>
<evidence type="ECO:0000256" key="3">
    <source>
        <dbReference type="ARBA" id="ARBA00005848"/>
    </source>
</evidence>
<dbReference type="InterPro" id="IPR045584">
    <property type="entry name" value="Pilin-like"/>
</dbReference>
<protein>
    <submittedName>
        <fullName evidence="15">Hep_Hag family protein</fullName>
    </submittedName>
</protein>
<keyword evidence="6" id="KW-0812">Transmembrane</keyword>
<keyword evidence="4" id="KW-0813">Transport</keyword>
<dbReference type="InterPro" id="IPR005594">
    <property type="entry name" value="YadA_C"/>
</dbReference>
<dbReference type="Proteomes" id="UP000494330">
    <property type="component" value="Unassembled WGS sequence"/>
</dbReference>
<evidence type="ECO:0000256" key="7">
    <source>
        <dbReference type="ARBA" id="ARBA00022729"/>
    </source>
</evidence>
<dbReference type="InterPro" id="IPR008635">
    <property type="entry name" value="Coiled_stalk_dom"/>
</dbReference>
<dbReference type="Gene3D" id="6.10.250.2120">
    <property type="match status" value="1"/>
</dbReference>
<evidence type="ECO:0000313" key="15">
    <source>
        <dbReference type="EMBL" id="VWC33064.1"/>
    </source>
</evidence>
<feature type="domain" description="Trimeric autotransporter adhesin YadA-like stalk" evidence="14">
    <location>
        <begin position="293"/>
        <end position="328"/>
    </location>
</feature>
<keyword evidence="16" id="KW-1185">Reference proteome</keyword>
<evidence type="ECO:0000313" key="16">
    <source>
        <dbReference type="Proteomes" id="UP000494330"/>
    </source>
</evidence>
<evidence type="ECO:0000256" key="5">
    <source>
        <dbReference type="ARBA" id="ARBA00022452"/>
    </source>
</evidence>
<evidence type="ECO:0000256" key="2">
    <source>
        <dbReference type="ARBA" id="ARBA00004442"/>
    </source>
</evidence>
<dbReference type="Pfam" id="PF05658">
    <property type="entry name" value="YadA_head"/>
    <property type="match status" value="6"/>
</dbReference>
<evidence type="ECO:0000259" key="12">
    <source>
        <dbReference type="Pfam" id="PF03895"/>
    </source>
</evidence>
<sequence>MAPGSNATDAVNVSQLQSLASAVAAGQTHYYSVNDGGAQGGNYANDGATGADALAAGVGASAAGASGVAIGSGASASTTGTVSIGQNAGANATSVSDVNIGNDAGANAAGGQNTAIGPGAGNGVNGTLNTSIGSLSGESVQGNYNSNIGSQAGALTVGNANANFGLNAGVQVTGNTNVGIGAAAGAGVTGNGNVSIGAGANAASYSVDATTGQVTSTGTAGLAVSNTVALGTGAIANNNGDVALGAGSTTAAANPTSGATITTASGGQLTLSGFAGANPTSVVSVGAPGAERQITNVAAGRVTATSTDAVNGSQLYAVASEVDTAVNGGGIKYFHANSTAADSNAVGTDSIAVGPTATANGDSSIAEGSGAVAGVSGNQAVSGDVALGSGAQATGGNSLALGNGASVATLGGVALGAGSVADRAAGTYVDPISGSSFTTTLGAVSVGASGALRQITNVAPGTQLTDAVNLGQLESAISTLDQTINSLPAQTVVPSTGGDQTWITGNPTTFTPPSASGQNATAAGSGSVASGSGSTALGDHATASGANSVALGANSVATAANTVSVGSVGNERTISNLAPGVNGTDAVNVNQLNSGVSNAVAQANQYTNQQIEGLKNDMNSGVAAAMAVAGLPQPTGPGKSMVAVAGSTWQGQQGLALGVSTVSENGKWIYKGALTTSSRGGTGAVLGAGYQW</sequence>
<dbReference type="GO" id="GO:0009986">
    <property type="term" value="C:cell surface"/>
    <property type="evidence" value="ECO:0007669"/>
    <property type="project" value="UniProtKB-SubCell"/>
</dbReference>
<feature type="domain" description="Trimeric autotransporter adhesin YadA-like stalk" evidence="14">
    <location>
        <begin position="454"/>
        <end position="486"/>
    </location>
</feature>
<keyword evidence="9" id="KW-0472">Membrane</keyword>